<evidence type="ECO:0000256" key="1">
    <source>
        <dbReference type="ARBA" id="ARBA00005986"/>
    </source>
</evidence>
<dbReference type="Pfam" id="PF07110">
    <property type="entry name" value="EthD"/>
    <property type="match status" value="1"/>
</dbReference>
<dbReference type="Gene3D" id="3.30.70.100">
    <property type="match status" value="1"/>
</dbReference>
<reference evidence="4" key="2">
    <citation type="submission" date="2017-12" db="EMBL/GenBank/DDBJ databases">
        <title>Genome Sequencing Reveals a Rich Biosynthetic Potential.</title>
        <authorList>
            <person name="Bertrand R.L."/>
            <person name="Abdel-Hameed M.E."/>
            <person name="Sorensen J.L."/>
        </authorList>
    </citation>
    <scope>NUCLEOTIDE SEQUENCE</scope>
</reference>
<dbReference type="GO" id="GO:0016491">
    <property type="term" value="F:oxidoreductase activity"/>
    <property type="evidence" value="ECO:0007669"/>
    <property type="project" value="InterPro"/>
</dbReference>
<proteinExistence type="inferred from homology"/>
<evidence type="ECO:0000259" key="2">
    <source>
        <dbReference type="Pfam" id="PF07110"/>
    </source>
</evidence>
<organism evidence="3">
    <name type="scientific">Cladonia uncialis subsp. uncialis</name>
    <dbReference type="NCBI Taxonomy" id="180999"/>
    <lineage>
        <taxon>Eukaryota</taxon>
        <taxon>Fungi</taxon>
        <taxon>Dikarya</taxon>
        <taxon>Ascomycota</taxon>
        <taxon>Pezizomycotina</taxon>
        <taxon>Lecanoromycetes</taxon>
        <taxon>OSLEUM clade</taxon>
        <taxon>Lecanoromycetidae</taxon>
        <taxon>Lecanorales</taxon>
        <taxon>Lecanorineae</taxon>
        <taxon>Cladoniaceae</taxon>
        <taxon>Cladonia</taxon>
    </lineage>
</organism>
<dbReference type="EMBL" id="KX264250">
    <property type="protein sequence ID" value="ANM86354.1"/>
    <property type="molecule type" value="Genomic_DNA"/>
</dbReference>
<protein>
    <submittedName>
        <fullName evidence="3">Dimeric alpha-beta barrel protein</fullName>
    </submittedName>
</protein>
<feature type="domain" description="EthD" evidence="2">
    <location>
        <begin position="21"/>
        <end position="117"/>
    </location>
</feature>
<dbReference type="InterPro" id="IPR009799">
    <property type="entry name" value="EthD_dom"/>
</dbReference>
<dbReference type="SUPFAM" id="SSF54909">
    <property type="entry name" value="Dimeric alpha+beta barrel"/>
    <property type="match status" value="1"/>
</dbReference>
<accession>A0A1Z1CBA1</accession>
<evidence type="ECO:0000313" key="3">
    <source>
        <dbReference type="EMBL" id="ANM86354.1"/>
    </source>
</evidence>
<evidence type="ECO:0000313" key="4">
    <source>
        <dbReference type="EMBL" id="AUW31217.1"/>
    </source>
</evidence>
<dbReference type="EMBL" id="MG777498">
    <property type="protein sequence ID" value="AUW31217.1"/>
    <property type="molecule type" value="Genomic_DNA"/>
</dbReference>
<comment type="similarity">
    <text evidence="1">Belongs to the tpcK family.</text>
</comment>
<name>A0A1Z1CBA1_CLAUC</name>
<dbReference type="InterPro" id="IPR011008">
    <property type="entry name" value="Dimeric_a/b-barrel"/>
</dbReference>
<sequence length="138" mass="15979">MGSVDTEPQRLLCWTVCAYRKPGMDEKEYHKYMSEVHAPLVKDLMVKYGMIQWSMTHNTSSTKSLMAEIAGPQFNNFADYDCIVTAVFPDVQNFVRMKADPFYKERVMPDHENFADTKRSRMSVGWIENHIMDGKAVD</sequence>
<reference evidence="3" key="1">
    <citation type="submission" date="2016-05" db="EMBL/GenBank/DDBJ databases">
        <title>Lichen genome sequencing reveals its rich biosynthetic potential.</title>
        <authorList>
            <person name="Bertrand R.L."/>
            <person name="Abdel-Hameed M."/>
            <person name="Sorensen J.L."/>
        </authorList>
    </citation>
    <scope>NUCLEOTIDE SEQUENCE</scope>
</reference>
<dbReference type="AlphaFoldDB" id="A0A1Z1CBA1"/>